<accession>H0E9M8</accession>
<dbReference type="OrthoDB" id="5243108at2"/>
<sequence>MALRVGIGALLLAVLIAAFSLQRLPGPLQADVAADAFDAPAAIRLLDDLATRYPDRRAGSPGDQAIANRVREELRRALPAASISSQEFRSDTAGGERTLENVAAALPGQPGPEIVVIAHRDALERGAKAELSGTAGLIALARAAGNGRFRHTIRFVSTSGASGGGLSGATRLARDLDGGRTAAVLVLGDLAGSPGQAPYVVPWSNGGPAAPVRLERTVVEALRQEGLHARAETGLWTQLVRRGLPATVGEQGEINQAGVPSVLLSAGGTTPPAATATVDQSRLSAYGRAALRTLYALDGTSGGIGPQQSGIIVVGQELPAWALRVLLLALVVPLLAGAAIVGITLARDGHPLTAGIAWTAGCAVGPLVAGLLAIGLGRIGLVWPAVPAPFAGAAVRTGTGAGLVVVLLTAILIATVVVARPTLTRNATGLGRPTRVTVAAGVFTTLMLVELALLVVDPMAAILVLPALLAWPAAIAPLPMLEPIHRLGLTLLGTLLPVAAGLTVTASLDVPWTQVPWWLVLMIAGGQITPVGLLLMSLLLGSFIATALTLAPRRRRRVPSDRSGGSRRPPSDREARRRAAREARDDLADAYAEGAA</sequence>
<feature type="compositionally biased region" description="Basic and acidic residues" evidence="1">
    <location>
        <begin position="569"/>
        <end position="587"/>
    </location>
</feature>
<keyword evidence="2" id="KW-1133">Transmembrane helix</keyword>
<reference evidence="3 4" key="1">
    <citation type="journal article" date="2013" name="Biodegradation">
        <title>Quantitative proteomic analysis of ibuprofen-degrading Patulibacter sp. strain I11.</title>
        <authorList>
            <person name="Almeida B."/>
            <person name="Kjeldal H."/>
            <person name="Lolas I."/>
            <person name="Knudsen A.D."/>
            <person name="Carvalho G."/>
            <person name="Nielsen K.L."/>
            <person name="Barreto Crespo M.T."/>
            <person name="Stensballe A."/>
            <person name="Nielsen J.L."/>
        </authorList>
    </citation>
    <scope>NUCLEOTIDE SEQUENCE [LARGE SCALE GENOMIC DNA]</scope>
    <source>
        <strain evidence="3 4">I11</strain>
    </source>
</reference>
<feature type="region of interest" description="Disordered" evidence="1">
    <location>
        <begin position="555"/>
        <end position="596"/>
    </location>
</feature>
<comment type="caution">
    <text evidence="3">The sequence shown here is derived from an EMBL/GenBank/DDBJ whole genome shotgun (WGS) entry which is preliminary data.</text>
</comment>
<feature type="transmembrane region" description="Helical" evidence="2">
    <location>
        <begin position="321"/>
        <end position="345"/>
    </location>
</feature>
<keyword evidence="2" id="KW-0812">Transmembrane</keyword>
<feature type="transmembrane region" description="Helical" evidence="2">
    <location>
        <begin position="435"/>
        <end position="454"/>
    </location>
</feature>
<evidence type="ECO:0000256" key="2">
    <source>
        <dbReference type="SAM" id="Phobius"/>
    </source>
</evidence>
<evidence type="ECO:0000313" key="4">
    <source>
        <dbReference type="Proteomes" id="UP000005143"/>
    </source>
</evidence>
<feature type="transmembrane region" description="Helical" evidence="2">
    <location>
        <begin position="401"/>
        <end position="423"/>
    </location>
</feature>
<dbReference type="Gene3D" id="3.40.630.10">
    <property type="entry name" value="Zn peptidases"/>
    <property type="match status" value="1"/>
</dbReference>
<feature type="transmembrane region" description="Helical" evidence="2">
    <location>
        <begin position="487"/>
        <end position="508"/>
    </location>
</feature>
<dbReference type="SUPFAM" id="SSF53187">
    <property type="entry name" value="Zn-dependent exopeptidases"/>
    <property type="match status" value="1"/>
</dbReference>
<keyword evidence="2" id="KW-0472">Membrane</keyword>
<name>H0E9M8_9ACTN</name>
<organism evidence="3 4">
    <name type="scientific">Patulibacter medicamentivorans</name>
    <dbReference type="NCBI Taxonomy" id="1097667"/>
    <lineage>
        <taxon>Bacteria</taxon>
        <taxon>Bacillati</taxon>
        <taxon>Actinomycetota</taxon>
        <taxon>Thermoleophilia</taxon>
        <taxon>Solirubrobacterales</taxon>
        <taxon>Patulibacteraceae</taxon>
        <taxon>Patulibacter</taxon>
    </lineage>
</organism>
<proteinExistence type="predicted"/>
<feature type="transmembrane region" description="Helical" evidence="2">
    <location>
        <begin position="528"/>
        <end position="551"/>
    </location>
</feature>
<dbReference type="Proteomes" id="UP000005143">
    <property type="component" value="Unassembled WGS sequence"/>
</dbReference>
<dbReference type="EMBL" id="AGUD01000264">
    <property type="protein sequence ID" value="EHN09615.1"/>
    <property type="molecule type" value="Genomic_DNA"/>
</dbReference>
<feature type="transmembrane region" description="Helical" evidence="2">
    <location>
        <begin position="460"/>
        <end position="480"/>
    </location>
</feature>
<feature type="transmembrane region" description="Helical" evidence="2">
    <location>
        <begin position="357"/>
        <end position="381"/>
    </location>
</feature>
<dbReference type="AlphaFoldDB" id="H0E9M8"/>
<keyword evidence="4" id="KW-1185">Reference proteome</keyword>
<evidence type="ECO:0000313" key="3">
    <source>
        <dbReference type="EMBL" id="EHN09615.1"/>
    </source>
</evidence>
<gene>
    <name evidence="3" type="ORF">PAI11_35480</name>
</gene>
<dbReference type="RefSeq" id="WP_007577716.1">
    <property type="nucleotide sequence ID" value="NZ_AGUD01000264.1"/>
</dbReference>
<evidence type="ECO:0000256" key="1">
    <source>
        <dbReference type="SAM" id="MobiDB-lite"/>
    </source>
</evidence>
<protein>
    <submittedName>
        <fullName evidence="3">Uncharacterized protein</fullName>
    </submittedName>
</protein>